<feature type="domain" description="Cytidyltransferase-like" evidence="10">
    <location>
        <begin position="39"/>
        <end position="167"/>
    </location>
</feature>
<comment type="subcellular location">
    <subcellularLocation>
        <location evidence="9">Cytoplasm</location>
    </subcellularLocation>
</comment>
<feature type="site" description="Transition state stabilizer" evidence="9">
    <location>
        <position position="51"/>
    </location>
</feature>
<comment type="subunit">
    <text evidence="9">Homohexamer.</text>
</comment>
<feature type="binding site" evidence="9">
    <location>
        <position position="75"/>
    </location>
    <ligand>
        <name>substrate</name>
    </ligand>
</feature>
<comment type="function">
    <text evidence="9">Reversibly transfers an adenylyl group from ATP to 4'-phosphopantetheine, yielding dephospho-CoA (dPCoA) and pyrophosphate.</text>
</comment>
<protein>
    <recommendedName>
        <fullName evidence="9">Phosphopantetheine adenylyltransferase</fullName>
        <ecNumber evidence="9">2.7.7.3</ecNumber>
    </recommendedName>
    <alternativeName>
        <fullName evidence="9">Dephospho-CoA pyrophosphorylase</fullName>
    </alternativeName>
    <alternativeName>
        <fullName evidence="9">Pantetheine-phosphate adenylyltransferase</fullName>
        <shortName evidence="9">PPAT</shortName>
    </alternativeName>
</protein>
<dbReference type="InterPro" id="IPR001980">
    <property type="entry name" value="PPAT"/>
</dbReference>
<dbReference type="SUPFAM" id="SSF52374">
    <property type="entry name" value="Nucleotidylyl transferase"/>
    <property type="match status" value="1"/>
</dbReference>
<dbReference type="HAMAP" id="MF_00151">
    <property type="entry name" value="PPAT_bact"/>
    <property type="match status" value="1"/>
</dbReference>
<keyword evidence="5 9" id="KW-0067">ATP-binding</keyword>
<gene>
    <name evidence="9" type="primary">coaD</name>
    <name evidence="11" type="ORF">ENW50_12165</name>
</gene>
<feature type="binding site" evidence="9">
    <location>
        <position position="121"/>
    </location>
    <ligand>
        <name>substrate</name>
    </ligand>
</feature>
<dbReference type="CDD" id="cd02163">
    <property type="entry name" value="PPAT"/>
    <property type="match status" value="1"/>
</dbReference>
<comment type="caution">
    <text evidence="11">The sequence shown here is derived from an EMBL/GenBank/DDBJ whole genome shotgun (WGS) entry which is preliminary data.</text>
</comment>
<dbReference type="GO" id="GO:0005524">
    <property type="term" value="F:ATP binding"/>
    <property type="evidence" value="ECO:0007669"/>
    <property type="project" value="UniProtKB-KW"/>
</dbReference>
<reference evidence="11" key="1">
    <citation type="journal article" date="2020" name="mSystems">
        <title>Genome- and Community-Level Interaction Insights into Carbon Utilization and Element Cycling Functions of Hydrothermarchaeota in Hydrothermal Sediment.</title>
        <authorList>
            <person name="Zhou Z."/>
            <person name="Liu Y."/>
            <person name="Xu W."/>
            <person name="Pan J."/>
            <person name="Luo Z.H."/>
            <person name="Li M."/>
        </authorList>
    </citation>
    <scope>NUCLEOTIDE SEQUENCE [LARGE SCALE GENOMIC DNA]</scope>
    <source>
        <strain evidence="11">SpSt-855</strain>
    </source>
</reference>
<dbReference type="InterPro" id="IPR004821">
    <property type="entry name" value="Cyt_trans-like"/>
</dbReference>
<evidence type="ECO:0000256" key="4">
    <source>
        <dbReference type="ARBA" id="ARBA00022741"/>
    </source>
</evidence>
<evidence type="ECO:0000256" key="8">
    <source>
        <dbReference type="ARBA" id="ARBA00029346"/>
    </source>
</evidence>
<dbReference type="AlphaFoldDB" id="A0A7V4XUN2"/>
<comment type="catalytic activity">
    <reaction evidence="8 9">
        <text>(R)-4'-phosphopantetheine + ATP + H(+) = 3'-dephospho-CoA + diphosphate</text>
        <dbReference type="Rhea" id="RHEA:19801"/>
        <dbReference type="ChEBI" id="CHEBI:15378"/>
        <dbReference type="ChEBI" id="CHEBI:30616"/>
        <dbReference type="ChEBI" id="CHEBI:33019"/>
        <dbReference type="ChEBI" id="CHEBI:57328"/>
        <dbReference type="ChEBI" id="CHEBI:61723"/>
        <dbReference type="EC" id="2.7.7.3"/>
    </reaction>
</comment>
<keyword evidence="7 9" id="KW-0173">Coenzyme A biosynthesis</keyword>
<dbReference type="GO" id="GO:0004595">
    <property type="term" value="F:pantetheine-phosphate adenylyltransferase activity"/>
    <property type="evidence" value="ECO:0007669"/>
    <property type="project" value="UniProtKB-UniRule"/>
</dbReference>
<dbReference type="GO" id="GO:0005737">
    <property type="term" value="C:cytoplasm"/>
    <property type="evidence" value="ECO:0007669"/>
    <property type="project" value="UniProtKB-SubCell"/>
</dbReference>
<dbReference type="PANTHER" id="PTHR21342:SF1">
    <property type="entry name" value="PHOSPHOPANTETHEINE ADENYLYLTRANSFERASE"/>
    <property type="match status" value="1"/>
</dbReference>
<dbReference type="EC" id="2.7.7.3" evidence="9"/>
<feature type="binding site" evidence="9">
    <location>
        <position position="51"/>
    </location>
    <ligand>
        <name>ATP</name>
        <dbReference type="ChEBI" id="CHEBI:30616"/>
    </ligand>
</feature>
<evidence type="ECO:0000256" key="5">
    <source>
        <dbReference type="ARBA" id="ARBA00022840"/>
    </source>
</evidence>
<dbReference type="PANTHER" id="PTHR21342">
    <property type="entry name" value="PHOSPHOPANTETHEINE ADENYLYLTRANSFERASE"/>
    <property type="match status" value="1"/>
</dbReference>
<organism evidence="11">
    <name type="scientific">Acidobacterium capsulatum</name>
    <dbReference type="NCBI Taxonomy" id="33075"/>
    <lineage>
        <taxon>Bacteria</taxon>
        <taxon>Pseudomonadati</taxon>
        <taxon>Acidobacteriota</taxon>
        <taxon>Terriglobia</taxon>
        <taxon>Terriglobales</taxon>
        <taxon>Acidobacteriaceae</taxon>
        <taxon>Acidobacterium</taxon>
    </lineage>
</organism>
<keyword evidence="6 9" id="KW-0460">Magnesium</keyword>
<dbReference type="PRINTS" id="PR01020">
    <property type="entry name" value="LPSBIOSNTHSS"/>
</dbReference>
<evidence type="ECO:0000313" key="11">
    <source>
        <dbReference type="EMBL" id="HGY95420.1"/>
    </source>
</evidence>
<comment type="similarity">
    <text evidence="9">Belongs to the bacterial CoaD family.</text>
</comment>
<dbReference type="InterPro" id="IPR014729">
    <property type="entry name" value="Rossmann-like_a/b/a_fold"/>
</dbReference>
<evidence type="ECO:0000256" key="1">
    <source>
        <dbReference type="ARBA" id="ARBA00022490"/>
    </source>
</evidence>
<feature type="binding site" evidence="9">
    <location>
        <position position="132"/>
    </location>
    <ligand>
        <name>ATP</name>
        <dbReference type="ChEBI" id="CHEBI:30616"/>
    </ligand>
</feature>
<dbReference type="EMBL" id="DTKL01000074">
    <property type="protein sequence ID" value="HGY95420.1"/>
    <property type="molecule type" value="Genomic_DNA"/>
</dbReference>
<dbReference type="NCBIfam" id="TIGR00125">
    <property type="entry name" value="cyt_tran_rel"/>
    <property type="match status" value="1"/>
</dbReference>
<comment type="pathway">
    <text evidence="9">Cofactor biosynthesis; coenzyme A biosynthesis; CoA from (R)-pantothenate: step 4/5.</text>
</comment>
<evidence type="ECO:0000256" key="2">
    <source>
        <dbReference type="ARBA" id="ARBA00022679"/>
    </source>
</evidence>
<evidence type="ECO:0000256" key="3">
    <source>
        <dbReference type="ARBA" id="ARBA00022695"/>
    </source>
</evidence>
<dbReference type="GO" id="GO:0015937">
    <property type="term" value="P:coenzyme A biosynthetic process"/>
    <property type="evidence" value="ECO:0007669"/>
    <property type="project" value="UniProtKB-UniRule"/>
</dbReference>
<evidence type="ECO:0000259" key="10">
    <source>
        <dbReference type="Pfam" id="PF01467"/>
    </source>
</evidence>
<evidence type="ECO:0000256" key="9">
    <source>
        <dbReference type="HAMAP-Rule" id="MF_00151"/>
    </source>
</evidence>
<evidence type="ECO:0000256" key="7">
    <source>
        <dbReference type="ARBA" id="ARBA00022993"/>
    </source>
</evidence>
<feature type="binding site" evidence="9">
    <location>
        <begin position="157"/>
        <end position="163"/>
    </location>
    <ligand>
        <name>ATP</name>
        <dbReference type="ChEBI" id="CHEBI:30616"/>
    </ligand>
</feature>
<evidence type="ECO:0000256" key="6">
    <source>
        <dbReference type="ARBA" id="ARBA00022842"/>
    </source>
</evidence>
<feature type="binding site" evidence="9">
    <location>
        <begin position="43"/>
        <end position="44"/>
    </location>
    <ligand>
        <name>ATP</name>
        <dbReference type="ChEBI" id="CHEBI:30616"/>
    </ligand>
</feature>
<feature type="binding site" evidence="9">
    <location>
        <position position="107"/>
    </location>
    <ligand>
        <name>substrate</name>
    </ligand>
</feature>
<comment type="cofactor">
    <cofactor evidence="9">
        <name>Mg(2+)</name>
        <dbReference type="ChEBI" id="CHEBI:18420"/>
    </cofactor>
</comment>
<accession>A0A7V4XUN2</accession>
<dbReference type="NCBIfam" id="TIGR01510">
    <property type="entry name" value="coaD_prev_kdtB"/>
    <property type="match status" value="1"/>
</dbReference>
<feature type="binding site" evidence="9">
    <location>
        <position position="43"/>
    </location>
    <ligand>
        <name>substrate</name>
    </ligand>
</feature>
<dbReference type="Gene3D" id="3.40.50.620">
    <property type="entry name" value="HUPs"/>
    <property type="match status" value="1"/>
</dbReference>
<name>A0A7V4XUN2_9BACT</name>
<keyword evidence="4 9" id="KW-0547">Nucleotide-binding</keyword>
<keyword evidence="1 9" id="KW-0963">Cytoplasm</keyword>
<dbReference type="UniPathway" id="UPA00241">
    <property type="reaction ID" value="UER00355"/>
</dbReference>
<proteinExistence type="inferred from homology"/>
<dbReference type="Pfam" id="PF01467">
    <property type="entry name" value="CTP_transf_like"/>
    <property type="match status" value="1"/>
</dbReference>
<feature type="binding site" evidence="9">
    <location>
        <begin position="122"/>
        <end position="124"/>
    </location>
    <ligand>
        <name>ATP</name>
        <dbReference type="ChEBI" id="CHEBI:30616"/>
    </ligand>
</feature>
<keyword evidence="3 9" id="KW-0548">Nucleotidyltransferase</keyword>
<keyword evidence="2 9" id="KW-0808">Transferase</keyword>
<sequence length="194" mass="21772">MFQESASLAAWKAKSFEFSGQGLLRFSYNHFAVHTVKAIYPGSFDPVTNGHLDLIARGAKMFDHLVVAILRNSTKAPLFTEAERVEMLTEGVRGFGNVSVATFHGLLVDFAREQKANAVLRGIRAISDYEYEFQMALMNRRLAPEVETIFLMPDAKYSFVSSRLIKQVFELGGSVDGLVPDFVVERLKQRVPHL</sequence>